<dbReference type="OrthoDB" id="2193366at2"/>
<feature type="transmembrane region" description="Helical" evidence="1">
    <location>
        <begin position="42"/>
        <end position="62"/>
    </location>
</feature>
<keyword evidence="3" id="KW-1185">Reference proteome</keyword>
<feature type="transmembrane region" description="Helical" evidence="1">
    <location>
        <begin position="69"/>
        <end position="88"/>
    </location>
</feature>
<proteinExistence type="predicted"/>
<dbReference type="RefSeq" id="WP_126407860.1">
    <property type="nucleotide sequence ID" value="NZ_RXNT01000004.1"/>
</dbReference>
<keyword evidence="1" id="KW-0812">Transmembrane</keyword>
<accession>A0A431WEQ3</accession>
<dbReference type="Proteomes" id="UP000271374">
    <property type="component" value="Unassembled WGS sequence"/>
</dbReference>
<evidence type="ECO:0000313" key="3">
    <source>
        <dbReference type="Proteomes" id="UP000271374"/>
    </source>
</evidence>
<protein>
    <submittedName>
        <fullName evidence="2">Uncharacterized protein</fullName>
    </submittedName>
</protein>
<gene>
    <name evidence="2" type="ORF">EKG37_07350</name>
</gene>
<keyword evidence="1" id="KW-1133">Transmembrane helix</keyword>
<evidence type="ECO:0000256" key="1">
    <source>
        <dbReference type="SAM" id="Phobius"/>
    </source>
</evidence>
<name>A0A431WEQ3_9BACI</name>
<feature type="transmembrane region" description="Helical" evidence="1">
    <location>
        <begin position="7"/>
        <end position="30"/>
    </location>
</feature>
<organism evidence="2 3">
    <name type="scientific">Bacillus yapensis</name>
    <dbReference type="NCBI Taxonomy" id="2492960"/>
    <lineage>
        <taxon>Bacteria</taxon>
        <taxon>Bacillati</taxon>
        <taxon>Bacillota</taxon>
        <taxon>Bacilli</taxon>
        <taxon>Bacillales</taxon>
        <taxon>Bacillaceae</taxon>
        <taxon>Bacillus</taxon>
    </lineage>
</organism>
<comment type="caution">
    <text evidence="2">The sequence shown here is derived from an EMBL/GenBank/DDBJ whole genome shotgun (WGS) entry which is preliminary data.</text>
</comment>
<evidence type="ECO:0000313" key="2">
    <source>
        <dbReference type="EMBL" id="RTR34020.1"/>
    </source>
</evidence>
<keyword evidence="1" id="KW-0472">Membrane</keyword>
<sequence>MKQNKNLITGWILLLFAAALFCLQLTYFFAHAKYQVEYTDSRLFYVVNILCLLFLYIGLTLLLRKLTKIVLGVLAALLLVQIGLLVHMNKEVRNITSISPNKHHVFSVKENLKSGEVVYYRTHYGIFARPKEVLPNKIIGEVKVEWLANDIAAFTYQTTDYKIDHFVATYGDRKNGISYYNVGPEIQGVWKGNGVEVVSNTEGISIKENSAAELFKWEDIQQYGTLAVVLKRKNEPIWTISLNENFVVHSDSTEPLVGNISLYKVTMEQNQPETLRFAQ</sequence>
<dbReference type="AlphaFoldDB" id="A0A431WEQ3"/>
<dbReference type="EMBL" id="RXNT01000004">
    <property type="protein sequence ID" value="RTR34020.1"/>
    <property type="molecule type" value="Genomic_DNA"/>
</dbReference>
<reference evidence="2 3" key="1">
    <citation type="submission" date="2018-12" db="EMBL/GenBank/DDBJ databases">
        <title>Bacillus yapensis draft genome sequence.</title>
        <authorList>
            <person name="Yu L."/>
            <person name="Xu X."/>
            <person name="Tang X."/>
        </authorList>
    </citation>
    <scope>NUCLEOTIDE SEQUENCE [LARGE SCALE GENOMIC DNA]</scope>
    <source>
        <strain evidence="2 3">XXST-01</strain>
    </source>
</reference>